<dbReference type="Gene3D" id="3.40.50.720">
    <property type="entry name" value="NAD(P)-binding Rossmann-like Domain"/>
    <property type="match status" value="1"/>
</dbReference>
<evidence type="ECO:0000259" key="7">
    <source>
        <dbReference type="Pfam" id="PF14748"/>
    </source>
</evidence>
<dbReference type="SUPFAM" id="SSF48179">
    <property type="entry name" value="6-phosphogluconate dehydrogenase C-terminal domain-like"/>
    <property type="match status" value="1"/>
</dbReference>
<keyword evidence="2 4" id="KW-0521">NADP</keyword>
<feature type="domain" description="Pyrroline-5-carboxylate reductase dimerisation" evidence="7">
    <location>
        <begin position="165"/>
        <end position="260"/>
    </location>
</feature>
<feature type="binding site" evidence="5">
    <location>
        <position position="59"/>
    </location>
    <ligand>
        <name>NADPH</name>
        <dbReference type="ChEBI" id="CHEBI:57783"/>
    </ligand>
</feature>
<evidence type="ECO:0000256" key="2">
    <source>
        <dbReference type="ARBA" id="ARBA00022857"/>
    </source>
</evidence>
<dbReference type="EC" id="1.5.1.2" evidence="4"/>
<evidence type="ECO:0000256" key="5">
    <source>
        <dbReference type="PIRSR" id="PIRSR000193-1"/>
    </source>
</evidence>
<dbReference type="InterPro" id="IPR000304">
    <property type="entry name" value="Pyrroline-COOH_reductase"/>
</dbReference>
<evidence type="ECO:0000256" key="3">
    <source>
        <dbReference type="ARBA" id="ARBA00023002"/>
    </source>
</evidence>
<keyword evidence="4" id="KW-0641">Proline biosynthesis</keyword>
<dbReference type="Gene3D" id="1.10.3730.10">
    <property type="entry name" value="ProC C-terminal domain-like"/>
    <property type="match status" value="1"/>
</dbReference>
<evidence type="ECO:0000259" key="6">
    <source>
        <dbReference type="Pfam" id="PF03807"/>
    </source>
</evidence>
<comment type="pathway">
    <text evidence="4">Amino-acid biosynthesis; L-proline biosynthesis; L-proline from L-glutamate 5-semialdehyde: step 1/1.</text>
</comment>
<keyword evidence="4" id="KW-0028">Amino-acid biosynthesis</keyword>
<comment type="catalytic activity">
    <reaction evidence="4">
        <text>L-proline + NADP(+) = (S)-1-pyrroline-5-carboxylate + NADPH + 2 H(+)</text>
        <dbReference type="Rhea" id="RHEA:14109"/>
        <dbReference type="ChEBI" id="CHEBI:15378"/>
        <dbReference type="ChEBI" id="CHEBI:17388"/>
        <dbReference type="ChEBI" id="CHEBI:57783"/>
        <dbReference type="ChEBI" id="CHEBI:58349"/>
        <dbReference type="ChEBI" id="CHEBI:60039"/>
        <dbReference type="EC" id="1.5.1.2"/>
    </reaction>
</comment>
<keyword evidence="3 4" id="KW-0560">Oxidoreductase</keyword>
<dbReference type="InterPro" id="IPR008927">
    <property type="entry name" value="6-PGluconate_DH-like_C_sf"/>
</dbReference>
<dbReference type="PANTHER" id="PTHR11645">
    <property type="entry name" value="PYRROLINE-5-CARBOXYLATE REDUCTASE"/>
    <property type="match status" value="1"/>
</dbReference>
<sequence>MGGAREKVAFLGAGAVSEALVGGALAGGLDPGQVWVTARSRDHVDALSASHGVRGTTDNAAAASEAGIVVLAVPAAGVAQVLDEIAGRLRDGAVVVSLADGVPLAELEERLPEGAGAARAMPSLTARAGEGLTLLTPGASCSAAQADAAAGLFERSGKVVRVPEDQHAVLGPLSSGGPAYVLYLAEAMIEAGAVRGVPRDLARELVTQVLTGTAAWLRADSREVATLREKVCAPGGAGIRRVAALDRHAVRAAVVSALGDAPPGLSPG</sequence>
<reference evidence="8 9" key="1">
    <citation type="submission" date="2017-12" db="EMBL/GenBank/DDBJ databases">
        <title>Population genomics insights into the ecological differentiation and adaptive evolution in streptomycetes.</title>
        <authorList>
            <person name="Li Y."/>
            <person name="Huang Y."/>
        </authorList>
    </citation>
    <scope>NUCLEOTIDE SEQUENCE [LARGE SCALE GENOMIC DNA]</scope>
    <source>
        <strain evidence="8 9">FXJ.2339</strain>
    </source>
</reference>
<name>A0AB37XFV8_9ACTN</name>
<evidence type="ECO:0000256" key="4">
    <source>
        <dbReference type="HAMAP-Rule" id="MF_01925"/>
    </source>
</evidence>
<comment type="caution">
    <text evidence="8">The sequence shown here is derived from an EMBL/GenBank/DDBJ whole genome shotgun (WGS) entry which is preliminary data.</text>
</comment>
<comment type="catalytic activity">
    <reaction evidence="4">
        <text>L-proline + NAD(+) = (S)-1-pyrroline-5-carboxylate + NADH + 2 H(+)</text>
        <dbReference type="Rhea" id="RHEA:14105"/>
        <dbReference type="ChEBI" id="CHEBI:15378"/>
        <dbReference type="ChEBI" id="CHEBI:17388"/>
        <dbReference type="ChEBI" id="CHEBI:57540"/>
        <dbReference type="ChEBI" id="CHEBI:57945"/>
        <dbReference type="ChEBI" id="CHEBI:60039"/>
        <dbReference type="EC" id="1.5.1.2"/>
    </reaction>
</comment>
<evidence type="ECO:0000313" key="9">
    <source>
        <dbReference type="Proteomes" id="UP000292095"/>
    </source>
</evidence>
<dbReference type="InterPro" id="IPR028939">
    <property type="entry name" value="P5C_Rdtase_cat_N"/>
</dbReference>
<dbReference type="PIRSF" id="PIRSF000193">
    <property type="entry name" value="Pyrrol-5-carb_rd"/>
    <property type="match status" value="1"/>
</dbReference>
<accession>A0AB37XFV8</accession>
<feature type="domain" description="Pyrroline-5-carboxylate reductase catalytic N-terminal" evidence="6">
    <location>
        <begin position="7"/>
        <end position="99"/>
    </location>
</feature>
<dbReference type="PANTHER" id="PTHR11645:SF0">
    <property type="entry name" value="PYRROLINE-5-CARBOXYLATE REDUCTASE 3"/>
    <property type="match status" value="1"/>
</dbReference>
<dbReference type="Pfam" id="PF03807">
    <property type="entry name" value="F420_oxidored"/>
    <property type="match status" value="1"/>
</dbReference>
<protein>
    <recommendedName>
        <fullName evidence="4">Pyrroline-5-carboxylate reductase</fullName>
        <shortName evidence="4">P5C reductase</shortName>
        <shortName evidence="4">P5CR</shortName>
        <ecNumber evidence="4">1.5.1.2</ecNumber>
    </recommendedName>
    <alternativeName>
        <fullName evidence="4">PCA reductase</fullName>
    </alternativeName>
</protein>
<dbReference type="InterPro" id="IPR036291">
    <property type="entry name" value="NAD(P)-bd_dom_sf"/>
</dbReference>
<evidence type="ECO:0000313" key="8">
    <source>
        <dbReference type="EMBL" id="RZE42183.1"/>
    </source>
</evidence>
<dbReference type="SUPFAM" id="SSF51735">
    <property type="entry name" value="NAD(P)-binding Rossmann-fold domains"/>
    <property type="match status" value="1"/>
</dbReference>
<dbReference type="InterPro" id="IPR029036">
    <property type="entry name" value="P5CR_dimer"/>
</dbReference>
<organism evidence="8 9">
    <name type="scientific">Streptomyces albidoflavus</name>
    <dbReference type="NCBI Taxonomy" id="1886"/>
    <lineage>
        <taxon>Bacteria</taxon>
        <taxon>Bacillati</taxon>
        <taxon>Actinomycetota</taxon>
        <taxon>Actinomycetes</taxon>
        <taxon>Kitasatosporales</taxon>
        <taxon>Streptomycetaceae</taxon>
        <taxon>Streptomyces</taxon>
        <taxon>Streptomyces albidoflavus group</taxon>
    </lineage>
</organism>
<evidence type="ECO:0000256" key="1">
    <source>
        <dbReference type="ARBA" id="ARBA00005525"/>
    </source>
</evidence>
<proteinExistence type="inferred from homology"/>
<dbReference type="Proteomes" id="UP000292095">
    <property type="component" value="Unassembled WGS sequence"/>
</dbReference>
<dbReference type="EMBL" id="PKLK01000012">
    <property type="protein sequence ID" value="RZE42183.1"/>
    <property type="molecule type" value="Genomic_DNA"/>
</dbReference>
<dbReference type="AlphaFoldDB" id="A0AB37XFV8"/>
<dbReference type="GO" id="GO:0005737">
    <property type="term" value="C:cytoplasm"/>
    <property type="evidence" value="ECO:0007669"/>
    <property type="project" value="UniProtKB-SubCell"/>
</dbReference>
<keyword evidence="4" id="KW-0963">Cytoplasm</keyword>
<dbReference type="GO" id="GO:0004735">
    <property type="term" value="F:pyrroline-5-carboxylate reductase activity"/>
    <property type="evidence" value="ECO:0007669"/>
    <property type="project" value="UniProtKB-UniRule"/>
</dbReference>
<comment type="similarity">
    <text evidence="1 4">Belongs to the pyrroline-5-carboxylate reductase family.</text>
</comment>
<dbReference type="HAMAP" id="MF_01925">
    <property type="entry name" value="P5C_reductase"/>
    <property type="match status" value="1"/>
</dbReference>
<dbReference type="Pfam" id="PF14748">
    <property type="entry name" value="P5CR_dimer"/>
    <property type="match status" value="1"/>
</dbReference>
<dbReference type="GO" id="GO:0055129">
    <property type="term" value="P:L-proline biosynthetic process"/>
    <property type="evidence" value="ECO:0007669"/>
    <property type="project" value="UniProtKB-UniRule"/>
</dbReference>
<comment type="subcellular location">
    <subcellularLocation>
        <location evidence="4">Cytoplasm</location>
    </subcellularLocation>
</comment>
<comment type="function">
    <text evidence="4">Catalyzes the reduction of 1-pyrroline-5-carboxylate (PCA) to L-proline.</text>
</comment>
<gene>
    <name evidence="4" type="primary">proC</name>
    <name evidence="8" type="ORF">C0Q91_10335</name>
</gene>